<name>A0A2K3NLQ6_TRIPR</name>
<proteinExistence type="predicted"/>
<evidence type="ECO:0000313" key="1">
    <source>
        <dbReference type="EMBL" id="PNY03960.1"/>
    </source>
</evidence>
<reference evidence="1 2" key="1">
    <citation type="journal article" date="2014" name="Am. J. Bot.">
        <title>Genome assembly and annotation for red clover (Trifolium pratense; Fabaceae).</title>
        <authorList>
            <person name="Istvanek J."/>
            <person name="Jaros M."/>
            <person name="Krenek A."/>
            <person name="Repkova J."/>
        </authorList>
    </citation>
    <scope>NUCLEOTIDE SEQUENCE [LARGE SCALE GENOMIC DNA]</scope>
    <source>
        <strain evidence="2">cv. Tatra</strain>
        <tissue evidence="1">Young leaves</tissue>
    </source>
</reference>
<sequence>MGEVRPIHGEVVYCHTSPLMSTNFFATDHYKRSKNPNMKAKHNGKKRMYTVGRRGMSNFVPGAVISPNRVYVTKSLKCLEE</sequence>
<gene>
    <name evidence="1" type="ORF">L195_g000371</name>
</gene>
<organism evidence="1 2">
    <name type="scientific">Trifolium pratense</name>
    <name type="common">Red clover</name>
    <dbReference type="NCBI Taxonomy" id="57577"/>
    <lineage>
        <taxon>Eukaryota</taxon>
        <taxon>Viridiplantae</taxon>
        <taxon>Streptophyta</taxon>
        <taxon>Embryophyta</taxon>
        <taxon>Tracheophyta</taxon>
        <taxon>Spermatophyta</taxon>
        <taxon>Magnoliopsida</taxon>
        <taxon>eudicotyledons</taxon>
        <taxon>Gunneridae</taxon>
        <taxon>Pentapetalae</taxon>
        <taxon>rosids</taxon>
        <taxon>fabids</taxon>
        <taxon>Fabales</taxon>
        <taxon>Fabaceae</taxon>
        <taxon>Papilionoideae</taxon>
        <taxon>50 kb inversion clade</taxon>
        <taxon>NPAAA clade</taxon>
        <taxon>Hologalegina</taxon>
        <taxon>IRL clade</taxon>
        <taxon>Trifolieae</taxon>
        <taxon>Trifolium</taxon>
    </lineage>
</organism>
<dbReference type="AlphaFoldDB" id="A0A2K3NLQ6"/>
<dbReference type="Proteomes" id="UP000236291">
    <property type="component" value="Unassembled WGS sequence"/>
</dbReference>
<dbReference type="EMBL" id="ASHM01000125">
    <property type="protein sequence ID" value="PNY03960.1"/>
    <property type="molecule type" value="Genomic_DNA"/>
</dbReference>
<accession>A0A2K3NLQ6</accession>
<protein>
    <submittedName>
        <fullName evidence="1">Uncharacterized protein</fullName>
    </submittedName>
</protein>
<evidence type="ECO:0000313" key="2">
    <source>
        <dbReference type="Proteomes" id="UP000236291"/>
    </source>
</evidence>
<comment type="caution">
    <text evidence="1">The sequence shown here is derived from an EMBL/GenBank/DDBJ whole genome shotgun (WGS) entry which is preliminary data.</text>
</comment>
<reference evidence="1 2" key="2">
    <citation type="journal article" date="2017" name="Front. Plant Sci.">
        <title>Gene Classification and Mining of Molecular Markers Useful in Red Clover (Trifolium pratense) Breeding.</title>
        <authorList>
            <person name="Istvanek J."/>
            <person name="Dluhosova J."/>
            <person name="Dluhos P."/>
            <person name="Patkova L."/>
            <person name="Nedelnik J."/>
            <person name="Repkova J."/>
        </authorList>
    </citation>
    <scope>NUCLEOTIDE SEQUENCE [LARGE SCALE GENOMIC DNA]</scope>
    <source>
        <strain evidence="2">cv. Tatra</strain>
        <tissue evidence="1">Young leaves</tissue>
    </source>
</reference>